<dbReference type="EMBL" id="AZIL01002598">
    <property type="protein sequence ID" value="EWM21209.1"/>
    <property type="molecule type" value="Genomic_DNA"/>
</dbReference>
<feature type="compositionally biased region" description="Polar residues" evidence="5">
    <location>
        <begin position="85"/>
        <end position="106"/>
    </location>
</feature>
<proteinExistence type="predicted"/>
<dbReference type="AlphaFoldDB" id="W7TKD3"/>
<evidence type="ECO:0000256" key="3">
    <source>
        <dbReference type="ARBA" id="ARBA00022833"/>
    </source>
</evidence>
<evidence type="ECO:0000256" key="1">
    <source>
        <dbReference type="ARBA" id="ARBA00022723"/>
    </source>
</evidence>
<dbReference type="PROSITE" id="PS51999">
    <property type="entry name" value="ZF_GRF"/>
    <property type="match status" value="1"/>
</dbReference>
<dbReference type="GO" id="GO:0016853">
    <property type="term" value="F:isomerase activity"/>
    <property type="evidence" value="ECO:0007669"/>
    <property type="project" value="UniProtKB-KW"/>
</dbReference>
<evidence type="ECO:0000313" key="8">
    <source>
        <dbReference type="Proteomes" id="UP000019335"/>
    </source>
</evidence>
<dbReference type="OrthoDB" id="2527451at2759"/>
<accession>W7TKD3</accession>
<comment type="caution">
    <text evidence="7">The sequence shown here is derived from an EMBL/GenBank/DDBJ whole genome shotgun (WGS) entry which is preliminary data.</text>
</comment>
<dbReference type="GO" id="GO:0008270">
    <property type="term" value="F:zinc ion binding"/>
    <property type="evidence" value="ECO:0007669"/>
    <property type="project" value="UniProtKB-KW"/>
</dbReference>
<feature type="domain" description="GRF-type" evidence="6">
    <location>
        <begin position="28"/>
        <end position="70"/>
    </location>
</feature>
<keyword evidence="2 4" id="KW-0863">Zinc-finger</keyword>
<keyword evidence="7" id="KW-0413">Isomerase</keyword>
<feature type="compositionally biased region" description="Polar residues" evidence="5">
    <location>
        <begin position="127"/>
        <end position="145"/>
    </location>
</feature>
<dbReference type="Proteomes" id="UP000019335">
    <property type="component" value="Unassembled WGS sequence"/>
</dbReference>
<keyword evidence="8" id="KW-1185">Reference proteome</keyword>
<dbReference type="Pfam" id="PF06839">
    <property type="entry name" value="Zn_ribbon_GRF"/>
    <property type="match status" value="1"/>
</dbReference>
<evidence type="ECO:0000256" key="5">
    <source>
        <dbReference type="SAM" id="MobiDB-lite"/>
    </source>
</evidence>
<feature type="region of interest" description="Disordered" evidence="5">
    <location>
        <begin position="119"/>
        <end position="145"/>
    </location>
</feature>
<name>W7TKD3_9STRA</name>
<protein>
    <submittedName>
        <fullName evidence="7">Dna topoisomerase</fullName>
    </submittedName>
</protein>
<evidence type="ECO:0000256" key="2">
    <source>
        <dbReference type="ARBA" id="ARBA00022771"/>
    </source>
</evidence>
<keyword evidence="1" id="KW-0479">Metal-binding</keyword>
<reference evidence="7 8" key="1">
    <citation type="journal article" date="2014" name="Mol. Plant">
        <title>Chromosome Scale Genome Assembly and Transcriptome Profiling of Nannochloropsis gaditana in Nitrogen Depletion.</title>
        <authorList>
            <person name="Corteggiani Carpinelli E."/>
            <person name="Telatin A."/>
            <person name="Vitulo N."/>
            <person name="Forcato C."/>
            <person name="D'Angelo M."/>
            <person name="Schiavon R."/>
            <person name="Vezzi A."/>
            <person name="Giacometti G.M."/>
            <person name="Morosinotto T."/>
            <person name="Valle G."/>
        </authorList>
    </citation>
    <scope>NUCLEOTIDE SEQUENCE [LARGE SCALE GENOMIC DNA]</scope>
    <source>
        <strain evidence="7 8">B-31</strain>
    </source>
</reference>
<dbReference type="InterPro" id="IPR010666">
    <property type="entry name" value="Znf_GRF"/>
</dbReference>
<keyword evidence="3" id="KW-0862">Zinc</keyword>
<evidence type="ECO:0000256" key="4">
    <source>
        <dbReference type="PROSITE-ProRule" id="PRU01343"/>
    </source>
</evidence>
<gene>
    <name evidence="7" type="ORF">Naga_101139g1</name>
</gene>
<feature type="non-terminal residue" evidence="7">
    <location>
        <position position="217"/>
    </location>
</feature>
<sequence length="217" mass="23009">MNDRLRVPFRPSGRKCGGVLMAPPAVACPECRSPCAWRITKKDGPNKGRGFWVCTNAGICGKFFRWANPGESAPPSSPTGRLPFTSASSPEGATPSNGNGGNTSTSYFLKRLEHGNRLPGGGFKNGVASSQDALSPSRAQASSTDLAVAKPSAFHTFPVNPSAYGERTPTPALNKPTGMTVEFKLHALQPVPTLALAHPYSDRLVTAYKEKIPEARS</sequence>
<evidence type="ECO:0000259" key="6">
    <source>
        <dbReference type="PROSITE" id="PS51999"/>
    </source>
</evidence>
<feature type="region of interest" description="Disordered" evidence="5">
    <location>
        <begin position="71"/>
        <end position="106"/>
    </location>
</feature>
<organism evidence="7 8">
    <name type="scientific">Nannochloropsis gaditana</name>
    <dbReference type="NCBI Taxonomy" id="72520"/>
    <lineage>
        <taxon>Eukaryota</taxon>
        <taxon>Sar</taxon>
        <taxon>Stramenopiles</taxon>
        <taxon>Ochrophyta</taxon>
        <taxon>Eustigmatophyceae</taxon>
        <taxon>Eustigmatales</taxon>
        <taxon>Monodopsidaceae</taxon>
        <taxon>Nannochloropsis</taxon>
    </lineage>
</organism>
<evidence type="ECO:0000313" key="7">
    <source>
        <dbReference type="EMBL" id="EWM21209.1"/>
    </source>
</evidence>